<accession>A0AAV7LFM3</accession>
<protein>
    <submittedName>
        <fullName evidence="2">Uncharacterized protein</fullName>
    </submittedName>
</protein>
<sequence length="118" mass="13331">MVFQVFLLGLDTTHTIDVATSESDFKNTNIKTFKELVAKKLRDVANLQNYGPTSVDPSCTHWDDHPYFLMGCTLTPLWLSISITQTLETFASCLLTSHFKKMLKLLSKLESSPSRAFL</sequence>
<evidence type="ECO:0000313" key="3">
    <source>
        <dbReference type="Proteomes" id="UP001066276"/>
    </source>
</evidence>
<keyword evidence="1" id="KW-0732">Signal</keyword>
<evidence type="ECO:0000256" key="1">
    <source>
        <dbReference type="SAM" id="SignalP"/>
    </source>
</evidence>
<comment type="caution">
    <text evidence="2">The sequence shown here is derived from an EMBL/GenBank/DDBJ whole genome shotgun (WGS) entry which is preliminary data.</text>
</comment>
<keyword evidence="3" id="KW-1185">Reference proteome</keyword>
<evidence type="ECO:0000313" key="2">
    <source>
        <dbReference type="EMBL" id="KAJ1090405.1"/>
    </source>
</evidence>
<dbReference type="Proteomes" id="UP001066276">
    <property type="component" value="Chromosome 11"/>
</dbReference>
<dbReference type="EMBL" id="JANPWB010000015">
    <property type="protein sequence ID" value="KAJ1090405.1"/>
    <property type="molecule type" value="Genomic_DNA"/>
</dbReference>
<feature type="chain" id="PRO_5043832315" evidence="1">
    <location>
        <begin position="16"/>
        <end position="118"/>
    </location>
</feature>
<gene>
    <name evidence="2" type="ORF">NDU88_003537</name>
</gene>
<organism evidence="2 3">
    <name type="scientific">Pleurodeles waltl</name>
    <name type="common">Iberian ribbed newt</name>
    <dbReference type="NCBI Taxonomy" id="8319"/>
    <lineage>
        <taxon>Eukaryota</taxon>
        <taxon>Metazoa</taxon>
        <taxon>Chordata</taxon>
        <taxon>Craniata</taxon>
        <taxon>Vertebrata</taxon>
        <taxon>Euteleostomi</taxon>
        <taxon>Amphibia</taxon>
        <taxon>Batrachia</taxon>
        <taxon>Caudata</taxon>
        <taxon>Salamandroidea</taxon>
        <taxon>Salamandridae</taxon>
        <taxon>Pleurodelinae</taxon>
        <taxon>Pleurodeles</taxon>
    </lineage>
</organism>
<dbReference type="AlphaFoldDB" id="A0AAV7LFM3"/>
<proteinExistence type="predicted"/>
<name>A0AAV7LFM3_PLEWA</name>
<reference evidence="2" key="1">
    <citation type="journal article" date="2022" name="bioRxiv">
        <title>Sequencing and chromosome-scale assembly of the giantPleurodeles waltlgenome.</title>
        <authorList>
            <person name="Brown T."/>
            <person name="Elewa A."/>
            <person name="Iarovenko S."/>
            <person name="Subramanian E."/>
            <person name="Araus A.J."/>
            <person name="Petzold A."/>
            <person name="Susuki M."/>
            <person name="Suzuki K.-i.T."/>
            <person name="Hayashi T."/>
            <person name="Toyoda A."/>
            <person name="Oliveira C."/>
            <person name="Osipova E."/>
            <person name="Leigh N.D."/>
            <person name="Simon A."/>
            <person name="Yun M.H."/>
        </authorList>
    </citation>
    <scope>NUCLEOTIDE SEQUENCE</scope>
    <source>
        <strain evidence="2">20211129_DDA</strain>
        <tissue evidence="2">Liver</tissue>
    </source>
</reference>
<feature type="signal peptide" evidence="1">
    <location>
        <begin position="1"/>
        <end position="15"/>
    </location>
</feature>